<dbReference type="GO" id="GO:0003676">
    <property type="term" value="F:nucleic acid binding"/>
    <property type="evidence" value="ECO:0007669"/>
    <property type="project" value="UniProtKB-UniRule"/>
</dbReference>
<feature type="region of interest" description="Disordered" evidence="2">
    <location>
        <begin position="794"/>
        <end position="828"/>
    </location>
</feature>
<feature type="region of interest" description="Disordered" evidence="2">
    <location>
        <begin position="158"/>
        <end position="198"/>
    </location>
</feature>
<dbReference type="InterPro" id="IPR001374">
    <property type="entry name" value="R3H_dom"/>
</dbReference>
<feature type="compositionally biased region" description="Polar residues" evidence="2">
    <location>
        <begin position="798"/>
        <end position="811"/>
    </location>
</feature>
<dbReference type="PROSITE" id="PS51061">
    <property type="entry name" value="R3H"/>
    <property type="match status" value="1"/>
</dbReference>
<organism evidence="5 6">
    <name type="scientific">Gadus morhua</name>
    <name type="common">Atlantic cod</name>
    <dbReference type="NCBI Taxonomy" id="8049"/>
    <lineage>
        <taxon>Eukaryota</taxon>
        <taxon>Metazoa</taxon>
        <taxon>Chordata</taxon>
        <taxon>Craniata</taxon>
        <taxon>Vertebrata</taxon>
        <taxon>Euteleostomi</taxon>
        <taxon>Actinopterygii</taxon>
        <taxon>Neopterygii</taxon>
        <taxon>Teleostei</taxon>
        <taxon>Neoteleostei</taxon>
        <taxon>Acanthomorphata</taxon>
        <taxon>Zeiogadaria</taxon>
        <taxon>Gadariae</taxon>
        <taxon>Gadiformes</taxon>
        <taxon>Gadoidei</taxon>
        <taxon>Gadidae</taxon>
        <taxon>Gadus</taxon>
    </lineage>
</organism>
<dbReference type="Pfam" id="PF01424">
    <property type="entry name" value="R3H"/>
    <property type="match status" value="1"/>
</dbReference>
<dbReference type="Proteomes" id="UP000694546">
    <property type="component" value="Chromosome 20"/>
</dbReference>
<proteinExistence type="predicted"/>
<protein>
    <recommendedName>
        <fullName evidence="7">R3H domain containing 1</fullName>
    </recommendedName>
</protein>
<evidence type="ECO:0000256" key="1">
    <source>
        <dbReference type="ARBA" id="ARBA00022553"/>
    </source>
</evidence>
<dbReference type="CDD" id="cd02642">
    <property type="entry name" value="R3H_encore_like"/>
    <property type="match status" value="1"/>
</dbReference>
<name>A0A8C5C4I4_GADMO</name>
<dbReference type="SUPFAM" id="SSF82708">
    <property type="entry name" value="R3H domain"/>
    <property type="match status" value="1"/>
</dbReference>
<sequence length="943" mass="103667">MRGLETEENRAAPAVAVVIAAATTTTTAAAAASANDENIPDGANVSPTKSDGREPQPPADEPAPTSEAPPQAQAPAPPLSQPTPPLLPPSPQPGRDASCIPDRNDTQRQTPGQSGKRAKSNSKLKLVRSLAVCEESSSPPFTTDLPGEHQAEISIKLSQSLDKEEPPTPTKNEQEKAGDKQERPEKLTRKLLSRDSSQEYTDSTGIDLHEFLVNTLKNNPRDRMMLLKLEQDILDFISNNESQKRKFPPMTSYHRMLLHRVAAYFGLDHNVDQTGKSVIINKTSNTRIPDQKFSEHIKDDKTDDFQKRYILKRDNSSSDRDENMMRMRLKDDRRSKSIEEREEEYQRARDRIFAQDLGSGLRKILYAPRIQEDDVCNSTQQRRQVFSRQSSSENEPKYGDPRPWSSTDSDSSNRNLRPAMTKASSFSGISVLMRGDSSASSKSMGRLSKTGQPFVNPDGTAVVYNPGLASQQGRSQQSHPPLSAPPPPSQDNLGPQFSHMGLGRQPSSESREAHTAMYPTSVVLQAPPQQQQQQPPAGYMVAPPPGQSVAGPAYSNAAPQAVNQPSMQQQQQQQAYMQQPMQQMPACYCAPGQYPLSSQPYRPVGTVQYSGPHSQTINPSQQTGYQTVMPSQAQSYPQSMMAVQQPQGQNMVSGQHSNMGNQMQSMMVQFPMQSYQVRVPLQTRRVFVCFFCGVPSSSSCLSVSASVSSPPLSSSVGFLPPPGSEQMQFPRASSPCAPQQQQHPTQQCSGVPPPPGGGMVMMQLTLPHGQQPRPHSPPQWKHHKYYSLDHQRMPKSAELSSLDTSQSSPQLGSPATSPAQSPTPTHLTNVKNLRPGLSSAPLMPQFSRPFLPGDTRYPLLGQPLQYNPQIRPPLLHAPPMMPGHQVPMGMRHGGGRGRKPPRKALSTDLSVSQSRLVNLNDNPKKSKRGHDEFILHCINIVLK</sequence>
<dbReference type="GeneTree" id="ENSGT00940000156095"/>
<dbReference type="InterPro" id="IPR024771">
    <property type="entry name" value="SUZ"/>
</dbReference>
<dbReference type="SMART" id="SM00393">
    <property type="entry name" value="R3H"/>
    <property type="match status" value="1"/>
</dbReference>
<dbReference type="Gene3D" id="3.30.1370.50">
    <property type="entry name" value="R3H-like domain"/>
    <property type="match status" value="1"/>
</dbReference>
<feature type="compositionally biased region" description="Low complexity" evidence="2">
    <location>
        <begin position="380"/>
        <end position="392"/>
    </location>
</feature>
<evidence type="ECO:0000259" key="3">
    <source>
        <dbReference type="PROSITE" id="PS51061"/>
    </source>
</evidence>
<feature type="compositionally biased region" description="Low complexity" evidence="2">
    <location>
        <begin position="813"/>
        <end position="825"/>
    </location>
</feature>
<feature type="compositionally biased region" description="Polar residues" evidence="2">
    <location>
        <begin position="437"/>
        <end position="453"/>
    </location>
</feature>
<evidence type="ECO:0000313" key="6">
    <source>
        <dbReference type="Proteomes" id="UP000694546"/>
    </source>
</evidence>
<feature type="compositionally biased region" description="Low complexity" evidence="2">
    <location>
        <begin position="62"/>
        <end position="74"/>
    </location>
</feature>
<feature type="compositionally biased region" description="Low complexity" evidence="2">
    <location>
        <begin position="738"/>
        <end position="747"/>
    </location>
</feature>
<feature type="compositionally biased region" description="Polar residues" evidence="2">
    <location>
        <begin position="404"/>
        <end position="415"/>
    </location>
</feature>
<evidence type="ECO:0008006" key="7">
    <source>
        <dbReference type="Google" id="ProtNLM"/>
    </source>
</evidence>
<feature type="compositionally biased region" description="Pro residues" evidence="2">
    <location>
        <begin position="75"/>
        <end position="92"/>
    </location>
</feature>
<feature type="region of interest" description="Disordered" evidence="2">
    <location>
        <begin position="711"/>
        <end position="782"/>
    </location>
</feature>
<dbReference type="InterPro" id="IPR051937">
    <property type="entry name" value="R3H_domain_containing"/>
</dbReference>
<dbReference type="PROSITE" id="PS51673">
    <property type="entry name" value="SUZ"/>
    <property type="match status" value="1"/>
</dbReference>
<keyword evidence="6" id="KW-1185">Reference proteome</keyword>
<evidence type="ECO:0000256" key="2">
    <source>
        <dbReference type="SAM" id="MobiDB-lite"/>
    </source>
</evidence>
<dbReference type="FunFam" id="3.30.1370.50:FF:000001">
    <property type="entry name" value="R3H domain-containing protein 2 isoform 1"/>
    <property type="match status" value="1"/>
</dbReference>
<accession>A0A8C5C4I4</accession>
<feature type="region of interest" description="Disordered" evidence="2">
    <location>
        <begin position="891"/>
        <end position="911"/>
    </location>
</feature>
<reference evidence="5" key="1">
    <citation type="submission" date="2025-08" db="UniProtKB">
        <authorList>
            <consortium name="Ensembl"/>
        </authorList>
    </citation>
    <scope>IDENTIFICATION</scope>
</reference>
<dbReference type="InterPro" id="IPR036867">
    <property type="entry name" value="R3H_dom_sf"/>
</dbReference>
<feature type="region of interest" description="Disordered" evidence="2">
    <location>
        <begin position="26"/>
        <end position="124"/>
    </location>
</feature>
<feature type="region of interest" description="Disordered" evidence="2">
    <location>
        <begin position="308"/>
        <end position="347"/>
    </location>
</feature>
<feature type="domain" description="R3H" evidence="3">
    <location>
        <begin position="223"/>
        <end position="286"/>
    </location>
</feature>
<dbReference type="Pfam" id="PF12752">
    <property type="entry name" value="SUZ"/>
    <property type="match status" value="1"/>
</dbReference>
<feature type="region of interest" description="Disordered" evidence="2">
    <location>
        <begin position="375"/>
        <end position="421"/>
    </location>
</feature>
<reference evidence="5" key="2">
    <citation type="submission" date="2025-09" db="UniProtKB">
        <authorList>
            <consortium name="Ensembl"/>
        </authorList>
    </citation>
    <scope>IDENTIFICATION</scope>
</reference>
<dbReference type="PANTHER" id="PTHR15672:SF12">
    <property type="entry name" value="R3H DOMAIN-CONTAINING PROTEIN 1"/>
    <property type="match status" value="1"/>
</dbReference>
<evidence type="ECO:0000313" key="5">
    <source>
        <dbReference type="Ensembl" id="ENSGMOP00000055298.1"/>
    </source>
</evidence>
<dbReference type="PANTHER" id="PTHR15672">
    <property type="entry name" value="CAMP-REGULATED PHOSPHOPROTEIN 21 RELATED R3H DOMAIN CONTAINING PROTEIN"/>
    <property type="match status" value="1"/>
</dbReference>
<keyword evidence="1" id="KW-0597">Phosphoprotein</keyword>
<evidence type="ECO:0000259" key="4">
    <source>
        <dbReference type="PROSITE" id="PS51673"/>
    </source>
</evidence>
<feature type="domain" description="SUZ" evidence="4">
    <location>
        <begin position="287"/>
        <end position="357"/>
    </location>
</feature>
<dbReference type="Ensembl" id="ENSGMOT00000076237.1">
    <property type="protein sequence ID" value="ENSGMOP00000055298.1"/>
    <property type="gene ID" value="ENSGMOG00000006042.2"/>
</dbReference>
<feature type="region of interest" description="Disordered" evidence="2">
    <location>
        <begin position="436"/>
        <end position="514"/>
    </location>
</feature>
<dbReference type="AlphaFoldDB" id="A0A8C5C4I4"/>
<feature type="compositionally biased region" description="Basic residues" evidence="2">
    <location>
        <begin position="893"/>
        <end position="902"/>
    </location>
</feature>
<feature type="compositionally biased region" description="Basic and acidic residues" evidence="2">
    <location>
        <begin position="161"/>
        <end position="197"/>
    </location>
</feature>